<organism evidence="10 11">
    <name type="scientific">Methyloceanibacter superfactus</name>
    <dbReference type="NCBI Taxonomy" id="1774969"/>
    <lineage>
        <taxon>Bacteria</taxon>
        <taxon>Pseudomonadati</taxon>
        <taxon>Pseudomonadota</taxon>
        <taxon>Alphaproteobacteria</taxon>
        <taxon>Hyphomicrobiales</taxon>
        <taxon>Hyphomicrobiaceae</taxon>
        <taxon>Methyloceanibacter</taxon>
    </lineage>
</organism>
<dbReference type="InterPro" id="IPR045380">
    <property type="entry name" value="LD_TPept_scaffold_dom"/>
</dbReference>
<dbReference type="GO" id="GO:0004180">
    <property type="term" value="F:carboxypeptidase activity"/>
    <property type="evidence" value="ECO:0007669"/>
    <property type="project" value="UniProtKB-ARBA"/>
</dbReference>
<reference evidence="10 11" key="1">
    <citation type="journal article" date="2016" name="Environ. Microbiol.">
        <title>New Methyloceanibacter diversity from North Sea sediments includes methanotroph containing solely the soluble methane monooxygenase.</title>
        <authorList>
            <person name="Vekeman B."/>
            <person name="Kerckhof F.M."/>
            <person name="Cremers G."/>
            <person name="de Vos P."/>
            <person name="Vandamme P."/>
            <person name="Boon N."/>
            <person name="Op den Camp H.J."/>
            <person name="Heylen K."/>
        </authorList>
    </citation>
    <scope>NUCLEOTIDE SEQUENCE [LARGE SCALE GENOMIC DNA]</scope>
    <source>
        <strain evidence="10 11">R-67175</strain>
    </source>
</reference>
<comment type="similarity">
    <text evidence="2">Belongs to the YkuD family.</text>
</comment>
<gene>
    <name evidence="10" type="ORF">AUC69_03990</name>
</gene>
<sequence length="497" mass="53591">MAATEAQEAEVIASLPSAADETPATEEVMAAEPGLPEKLLIADTIRTRLTDPALRKGAHADDLAAVEAFYAGHSGPALWVTSAGLTPQAQSIIAEMAEAGDWGLDARAFVVPPASYQPAVAEDQAAAEIAVSLAILKYARQARGGRANPASLSSLIDQTAPLRDPTTVLTEISATDTPDTYLTGLHPKHQQFEYLRQALLKARANGEAKPQDMNKILINMERWRWMPEDLGSFYVWLNTPEFMMHVVKDGKDIHSEKIVVGKLVYATPVFSADMKNIVFNPEWTVPPTIVRENLLPKLRGGGGGWFSSNTSILKQHGLKVKYNGKPVDASSVDWNKVNLAAISFHQAPGPTNVLGKVKFIYPNKHVVYMHDTIKRDLLKKTVRAEGHNCPRVDNPGTVAAVLLAEDKGWPKAKVDQLLDKGYDASISLDHPIPVHTTYFTAVADADGKVTTYADIYKLDGIVAKAVLGKGDAVPAVAQTAPVPPRKPASESLAASTP</sequence>
<dbReference type="SUPFAM" id="SSF141523">
    <property type="entry name" value="L,D-transpeptidase catalytic domain-like"/>
    <property type="match status" value="1"/>
</dbReference>
<dbReference type="CDD" id="cd16913">
    <property type="entry name" value="YkuD_like"/>
    <property type="match status" value="1"/>
</dbReference>
<dbReference type="AlphaFoldDB" id="A0A1E3VJP8"/>
<dbReference type="GO" id="GO:0008360">
    <property type="term" value="P:regulation of cell shape"/>
    <property type="evidence" value="ECO:0007669"/>
    <property type="project" value="UniProtKB-KW"/>
</dbReference>
<evidence type="ECO:0000259" key="8">
    <source>
        <dbReference type="Pfam" id="PF03734"/>
    </source>
</evidence>
<feature type="region of interest" description="Disordered" evidence="7">
    <location>
        <begin position="478"/>
        <end position="497"/>
    </location>
</feature>
<name>A0A1E3VJP8_9HYPH</name>
<evidence type="ECO:0000313" key="10">
    <source>
        <dbReference type="EMBL" id="ODR93735.1"/>
    </source>
</evidence>
<keyword evidence="11" id="KW-1185">Reference proteome</keyword>
<evidence type="ECO:0000256" key="7">
    <source>
        <dbReference type="SAM" id="MobiDB-lite"/>
    </source>
</evidence>
<evidence type="ECO:0000256" key="3">
    <source>
        <dbReference type="ARBA" id="ARBA00022679"/>
    </source>
</evidence>
<dbReference type="OrthoDB" id="9778545at2"/>
<proteinExistence type="inferred from homology"/>
<dbReference type="PANTHER" id="PTHR41533:SF2">
    <property type="entry name" value="BLR7131 PROTEIN"/>
    <property type="match status" value="1"/>
</dbReference>
<keyword evidence="3" id="KW-0808">Transferase</keyword>
<feature type="domain" description="L,D-TPase catalytic" evidence="8">
    <location>
        <begin position="233"/>
        <end position="392"/>
    </location>
</feature>
<evidence type="ECO:0000256" key="5">
    <source>
        <dbReference type="ARBA" id="ARBA00022984"/>
    </source>
</evidence>
<evidence type="ECO:0000259" key="9">
    <source>
        <dbReference type="Pfam" id="PF20142"/>
    </source>
</evidence>
<evidence type="ECO:0000256" key="2">
    <source>
        <dbReference type="ARBA" id="ARBA00005992"/>
    </source>
</evidence>
<dbReference type="GO" id="GO:0009252">
    <property type="term" value="P:peptidoglycan biosynthetic process"/>
    <property type="evidence" value="ECO:0007669"/>
    <property type="project" value="UniProtKB-UniPathway"/>
</dbReference>
<evidence type="ECO:0000256" key="4">
    <source>
        <dbReference type="ARBA" id="ARBA00022960"/>
    </source>
</evidence>
<dbReference type="RefSeq" id="WP_069442912.1">
    <property type="nucleotide sequence ID" value="NZ_LPWF01000037.1"/>
</dbReference>
<dbReference type="UniPathway" id="UPA00219"/>
<keyword evidence="4" id="KW-0133">Cell shape</keyword>
<keyword evidence="6" id="KW-0961">Cell wall biogenesis/degradation</keyword>
<evidence type="ECO:0000313" key="11">
    <source>
        <dbReference type="Proteomes" id="UP000094472"/>
    </source>
</evidence>
<accession>A0A1E3VJP8</accession>
<dbReference type="Pfam" id="PF20142">
    <property type="entry name" value="Scaffold"/>
    <property type="match status" value="1"/>
</dbReference>
<dbReference type="InterPro" id="IPR052905">
    <property type="entry name" value="LD-transpeptidase_YkuD-like"/>
</dbReference>
<evidence type="ECO:0000256" key="1">
    <source>
        <dbReference type="ARBA" id="ARBA00004752"/>
    </source>
</evidence>
<dbReference type="STRING" id="1774969.AUC69_03990"/>
<dbReference type="GO" id="GO:0071555">
    <property type="term" value="P:cell wall organization"/>
    <property type="evidence" value="ECO:0007669"/>
    <property type="project" value="UniProtKB-KW"/>
</dbReference>
<dbReference type="GO" id="GO:0016740">
    <property type="term" value="F:transferase activity"/>
    <property type="evidence" value="ECO:0007669"/>
    <property type="project" value="UniProtKB-KW"/>
</dbReference>
<keyword evidence="5" id="KW-0573">Peptidoglycan synthesis</keyword>
<comment type="pathway">
    <text evidence="1">Cell wall biogenesis; peptidoglycan biosynthesis.</text>
</comment>
<dbReference type="EMBL" id="LPWF01000037">
    <property type="protein sequence ID" value="ODR93735.1"/>
    <property type="molecule type" value="Genomic_DNA"/>
</dbReference>
<dbReference type="InterPro" id="IPR038063">
    <property type="entry name" value="Transpep_catalytic_dom"/>
</dbReference>
<feature type="domain" description="L,D-transpeptidase scaffold" evidence="9">
    <location>
        <begin position="65"/>
        <end position="199"/>
    </location>
</feature>
<evidence type="ECO:0000256" key="6">
    <source>
        <dbReference type="ARBA" id="ARBA00023316"/>
    </source>
</evidence>
<dbReference type="InterPro" id="IPR005490">
    <property type="entry name" value="LD_TPept_cat_dom"/>
</dbReference>
<dbReference type="Pfam" id="PF03734">
    <property type="entry name" value="YkuD"/>
    <property type="match status" value="1"/>
</dbReference>
<dbReference type="Proteomes" id="UP000094472">
    <property type="component" value="Unassembled WGS sequence"/>
</dbReference>
<protein>
    <submittedName>
        <fullName evidence="10">Uncharacterized protein</fullName>
    </submittedName>
</protein>
<comment type="caution">
    <text evidence="10">The sequence shown here is derived from an EMBL/GenBank/DDBJ whole genome shotgun (WGS) entry which is preliminary data.</text>
</comment>
<dbReference type="PANTHER" id="PTHR41533">
    <property type="entry name" value="L,D-TRANSPEPTIDASE HI_1667-RELATED"/>
    <property type="match status" value="1"/>
</dbReference>